<reference evidence="1" key="1">
    <citation type="submission" date="2012-05" db="EMBL/GenBank/DDBJ databases">
        <authorList>
            <person name="Krishnakumar V."/>
            <person name="Cheung F."/>
            <person name="Xiao Y."/>
            <person name="Chan A."/>
            <person name="Moskal W.A."/>
            <person name="Town C.D."/>
        </authorList>
    </citation>
    <scope>NUCLEOTIDE SEQUENCE</scope>
</reference>
<evidence type="ECO:0000313" key="1">
    <source>
        <dbReference type="EMBL" id="AFK40935.1"/>
    </source>
</evidence>
<dbReference type="EMBL" id="BT141141">
    <property type="protein sequence ID" value="AFK40935.1"/>
    <property type="molecule type" value="mRNA"/>
</dbReference>
<protein>
    <submittedName>
        <fullName evidence="1">Uncharacterized protein</fullName>
    </submittedName>
</protein>
<organism evidence="1">
    <name type="scientific">Medicago truncatula</name>
    <name type="common">Barrel medic</name>
    <name type="synonym">Medicago tribuloides</name>
    <dbReference type="NCBI Taxonomy" id="3880"/>
    <lineage>
        <taxon>Eukaryota</taxon>
        <taxon>Viridiplantae</taxon>
        <taxon>Streptophyta</taxon>
        <taxon>Embryophyta</taxon>
        <taxon>Tracheophyta</taxon>
        <taxon>Spermatophyta</taxon>
        <taxon>Magnoliopsida</taxon>
        <taxon>eudicotyledons</taxon>
        <taxon>Gunneridae</taxon>
        <taxon>Pentapetalae</taxon>
        <taxon>rosids</taxon>
        <taxon>fabids</taxon>
        <taxon>Fabales</taxon>
        <taxon>Fabaceae</taxon>
        <taxon>Papilionoideae</taxon>
        <taxon>50 kb inversion clade</taxon>
        <taxon>NPAAA clade</taxon>
        <taxon>Hologalegina</taxon>
        <taxon>IRL clade</taxon>
        <taxon>Trifolieae</taxon>
        <taxon>Medicago</taxon>
    </lineage>
</organism>
<sequence length="48" mass="5238">MAPSRPGNGQVTANEPRSSMIVFILCKSFSGTQRYGCPLLSMYLTLDV</sequence>
<proteinExistence type="evidence at transcript level"/>
<dbReference type="AlphaFoldDB" id="I3SKZ3"/>
<name>I3SKZ3_MEDTR</name>
<accession>I3SKZ3</accession>